<dbReference type="Proteomes" id="UP000000707">
    <property type="component" value="Unassembled WGS sequence"/>
</dbReference>
<dbReference type="HOGENOM" id="CLU_038085_0_0_1"/>
<dbReference type="CDD" id="cd07361">
    <property type="entry name" value="MEMO_like"/>
    <property type="match status" value="1"/>
</dbReference>
<name>G3B231_CANTC</name>
<accession>G3B231</accession>
<dbReference type="PANTHER" id="PTHR11060:SF0">
    <property type="entry name" value="PROTEIN MEMO1"/>
    <property type="match status" value="1"/>
</dbReference>
<sequence>MSTRPATHSGSWYSGSRHALHTQITGFFANKVNPIPRARVLVGPHAGFSYSGHRLAETFSAWDTDHVQRVFILGPSHHVYFRNHVKVSHYAFYDTPIGKLPVDTSINHHLTQGLHSGKRVFQYMDAETDEDEHSFEMHCPFIKHRLDIDQKSAGVTIVPIMISGMDGPCADAVCRALAPYFSDPANTFVVSSDFCHWGERFNYTQYVPKPLDYTAVGIDDVVAELMTVRSNKQLDTTEIHESIEILDRVAMHIASHGTWKDWKRYIEKTRNTICGEKPLMVVMRLLEGERAAAAGSAFHWLGYSQSSSVINVHDSSVSYASGYALA</sequence>
<dbReference type="AlphaFoldDB" id="G3B231"/>
<keyword evidence="3" id="KW-1185">Reference proteome</keyword>
<gene>
    <name evidence="2" type="ORF">CANTEDRAFT_120277</name>
</gene>
<dbReference type="HAMAP" id="MF_00055">
    <property type="entry name" value="MEMO1"/>
    <property type="match status" value="1"/>
</dbReference>
<evidence type="ECO:0000256" key="1">
    <source>
        <dbReference type="ARBA" id="ARBA00006315"/>
    </source>
</evidence>
<dbReference type="EMBL" id="GL996515">
    <property type="protein sequence ID" value="EGV64595.1"/>
    <property type="molecule type" value="Genomic_DNA"/>
</dbReference>
<dbReference type="eggNOG" id="KOG3086">
    <property type="taxonomic scope" value="Eukaryota"/>
</dbReference>
<organism evidence="3">
    <name type="scientific">Candida tenuis (strain ATCC 10573 / BCRC 21748 / CBS 615 / JCM 9827 / NBRC 10315 / NRRL Y-1498 / VKM Y-70)</name>
    <name type="common">Yeast</name>
    <name type="synonym">Yamadazyma tenuis</name>
    <dbReference type="NCBI Taxonomy" id="590646"/>
    <lineage>
        <taxon>Eukaryota</taxon>
        <taxon>Fungi</taxon>
        <taxon>Dikarya</taxon>
        <taxon>Ascomycota</taxon>
        <taxon>Saccharomycotina</taxon>
        <taxon>Pichiomycetes</taxon>
        <taxon>Debaryomycetaceae</taxon>
        <taxon>Yamadazyma</taxon>
    </lineage>
</organism>
<dbReference type="Pfam" id="PF01875">
    <property type="entry name" value="Memo"/>
    <property type="match status" value="1"/>
</dbReference>
<dbReference type="PANTHER" id="PTHR11060">
    <property type="entry name" value="PROTEIN MEMO1"/>
    <property type="match status" value="1"/>
</dbReference>
<evidence type="ECO:0000313" key="3">
    <source>
        <dbReference type="Proteomes" id="UP000000707"/>
    </source>
</evidence>
<proteinExistence type="inferred from homology"/>
<dbReference type="Gene3D" id="3.40.830.10">
    <property type="entry name" value="LigB-like"/>
    <property type="match status" value="1"/>
</dbReference>
<dbReference type="NCBIfam" id="TIGR04336">
    <property type="entry name" value="AmmeMemoSam_B"/>
    <property type="match status" value="1"/>
</dbReference>
<dbReference type="InterPro" id="IPR002737">
    <property type="entry name" value="MEMO1_fam"/>
</dbReference>
<dbReference type="STRING" id="590646.G3B231"/>
<evidence type="ECO:0000313" key="2">
    <source>
        <dbReference type="EMBL" id="EGV64595.1"/>
    </source>
</evidence>
<dbReference type="OrthoDB" id="417112at2759"/>
<comment type="similarity">
    <text evidence="1">Belongs to the MEMO1 family.</text>
</comment>
<reference evidence="2 3" key="1">
    <citation type="journal article" date="2011" name="Proc. Natl. Acad. Sci. U.S.A.">
        <title>Comparative genomics of xylose-fermenting fungi for enhanced biofuel production.</title>
        <authorList>
            <person name="Wohlbach D.J."/>
            <person name="Kuo A."/>
            <person name="Sato T.K."/>
            <person name="Potts K.M."/>
            <person name="Salamov A.A."/>
            <person name="LaButti K.M."/>
            <person name="Sun H."/>
            <person name="Clum A."/>
            <person name="Pangilinan J.L."/>
            <person name="Lindquist E.A."/>
            <person name="Lucas S."/>
            <person name="Lapidus A."/>
            <person name="Jin M."/>
            <person name="Gunawan C."/>
            <person name="Balan V."/>
            <person name="Dale B.E."/>
            <person name="Jeffries T.W."/>
            <person name="Zinkel R."/>
            <person name="Barry K.W."/>
            <person name="Grigoriev I.V."/>
            <person name="Gasch A.P."/>
        </authorList>
    </citation>
    <scope>NUCLEOTIDE SEQUENCE [LARGE SCALE GENOMIC DNA]</scope>
    <source>
        <strain evidence="3">ATCC 10573 / BCRC 21748 / CBS 615 / JCM 9827 / NBRC 10315 / NRRL Y-1498 / VKM Y-70</strain>
    </source>
</reference>
<protein>
    <submittedName>
        <fullName evidence="2">Uncharacterized protein</fullName>
    </submittedName>
</protein>